<evidence type="ECO:0000256" key="11">
    <source>
        <dbReference type="ARBA" id="ARBA00048988"/>
    </source>
</evidence>
<dbReference type="SMART" id="SM00487">
    <property type="entry name" value="DEXDc"/>
    <property type="match status" value="1"/>
</dbReference>
<dbReference type="FunFam" id="3.40.50.300:FF:000489">
    <property type="entry name" value="Primosome assembly protein PriA"/>
    <property type="match status" value="1"/>
</dbReference>
<dbReference type="GO" id="GO:0006310">
    <property type="term" value="P:DNA recombination"/>
    <property type="evidence" value="ECO:0007669"/>
    <property type="project" value="InterPro"/>
</dbReference>
<feature type="binding site" evidence="12">
    <location>
        <position position="528"/>
    </location>
    <ligand>
        <name>Zn(2+)</name>
        <dbReference type="ChEBI" id="CHEBI:29105"/>
        <label>1</label>
    </ligand>
</feature>
<evidence type="ECO:0000256" key="7">
    <source>
        <dbReference type="ARBA" id="ARBA00022833"/>
    </source>
</evidence>
<dbReference type="SMART" id="SM00490">
    <property type="entry name" value="HELICc"/>
    <property type="match status" value="1"/>
</dbReference>
<comment type="function">
    <text evidence="12">Initiates the restart of stalled replication forks, which reloads the replicative helicase on sites other than the origin of replication. Recognizes and binds to abandoned replication forks and remodels them to uncover a helicase loading site. Promotes assembly of the primosome at these replication forks.</text>
</comment>
<dbReference type="InterPro" id="IPR011545">
    <property type="entry name" value="DEAD/DEAH_box_helicase_dom"/>
</dbReference>
<dbReference type="AlphaFoldDB" id="A0A5K7YVS3"/>
<dbReference type="InterPro" id="IPR040498">
    <property type="entry name" value="PriA_CRR"/>
</dbReference>
<dbReference type="Pfam" id="PF18319">
    <property type="entry name" value="Zn_ribbon_PriA"/>
    <property type="match status" value="1"/>
</dbReference>
<proteinExistence type="inferred from homology"/>
<feature type="binding site" evidence="12">
    <location>
        <position position="540"/>
    </location>
    <ligand>
        <name>Zn(2+)</name>
        <dbReference type="ChEBI" id="CHEBI:29105"/>
        <label>2</label>
    </ligand>
</feature>
<feature type="binding site" evidence="12">
    <location>
        <position position="537"/>
    </location>
    <ligand>
        <name>Zn(2+)</name>
        <dbReference type="ChEBI" id="CHEBI:29105"/>
        <label>2</label>
    </ligand>
</feature>
<evidence type="ECO:0000256" key="6">
    <source>
        <dbReference type="ARBA" id="ARBA00022806"/>
    </source>
</evidence>
<feature type="binding site" evidence="12">
    <location>
        <position position="571"/>
    </location>
    <ligand>
        <name>Zn(2+)</name>
        <dbReference type="ChEBI" id="CHEBI:29105"/>
        <label>1</label>
    </ligand>
</feature>
<dbReference type="EC" id="5.6.2.4" evidence="12"/>
<evidence type="ECO:0000256" key="2">
    <source>
        <dbReference type="ARBA" id="ARBA00022705"/>
    </source>
</evidence>
<dbReference type="HAMAP" id="MF_00983">
    <property type="entry name" value="PriA"/>
    <property type="match status" value="1"/>
</dbReference>
<dbReference type="GO" id="GO:1990077">
    <property type="term" value="C:primosome complex"/>
    <property type="evidence" value="ECO:0007669"/>
    <property type="project" value="UniProtKB-UniRule"/>
</dbReference>
<keyword evidence="7 12" id="KW-0862">Zinc</keyword>
<dbReference type="RefSeq" id="WP_231716477.1">
    <property type="nucleotide sequence ID" value="NZ_AP021874.1"/>
</dbReference>
<keyword evidence="2 12" id="KW-0235">DNA replication</keyword>
<dbReference type="GO" id="GO:0006302">
    <property type="term" value="P:double-strand break repair"/>
    <property type="evidence" value="ECO:0007669"/>
    <property type="project" value="InterPro"/>
</dbReference>
<dbReference type="InterPro" id="IPR042115">
    <property type="entry name" value="PriA_3primeBD_sf"/>
</dbReference>
<dbReference type="PANTHER" id="PTHR30580:SF0">
    <property type="entry name" value="PRIMOSOMAL PROTEIN N"/>
    <property type="match status" value="1"/>
</dbReference>
<keyword evidence="15" id="KW-1185">Reference proteome</keyword>
<evidence type="ECO:0000313" key="15">
    <source>
        <dbReference type="Proteomes" id="UP000427906"/>
    </source>
</evidence>
<dbReference type="PANTHER" id="PTHR30580">
    <property type="entry name" value="PRIMOSOMAL PROTEIN N"/>
    <property type="match status" value="1"/>
</dbReference>
<keyword evidence="4 12" id="KW-0547">Nucleotide-binding</keyword>
<dbReference type="GO" id="GO:0003677">
    <property type="term" value="F:DNA binding"/>
    <property type="evidence" value="ECO:0007669"/>
    <property type="project" value="UniProtKB-UniRule"/>
</dbReference>
<dbReference type="GO" id="GO:0016887">
    <property type="term" value="F:ATP hydrolysis activity"/>
    <property type="evidence" value="ECO:0007669"/>
    <property type="project" value="RHEA"/>
</dbReference>
<evidence type="ECO:0000256" key="3">
    <source>
        <dbReference type="ARBA" id="ARBA00022723"/>
    </source>
</evidence>
<evidence type="ECO:0000256" key="5">
    <source>
        <dbReference type="ARBA" id="ARBA00022801"/>
    </source>
</evidence>
<feature type="binding site" evidence="12">
    <location>
        <position position="558"/>
    </location>
    <ligand>
        <name>Zn(2+)</name>
        <dbReference type="ChEBI" id="CHEBI:29105"/>
        <label>2</label>
    </ligand>
</feature>
<keyword evidence="9 12" id="KW-0238">DNA-binding</keyword>
<dbReference type="Gene3D" id="3.40.50.300">
    <property type="entry name" value="P-loop containing nucleotide triphosphate hydrolases"/>
    <property type="match status" value="2"/>
</dbReference>
<dbReference type="InterPro" id="IPR027417">
    <property type="entry name" value="P-loop_NTPase"/>
</dbReference>
<dbReference type="KEGG" id="dalk:DSCA_26970"/>
<dbReference type="Pfam" id="PF00271">
    <property type="entry name" value="Helicase_C"/>
    <property type="match status" value="1"/>
</dbReference>
<evidence type="ECO:0000259" key="13">
    <source>
        <dbReference type="PROSITE" id="PS51192"/>
    </source>
</evidence>
<keyword evidence="5 12" id="KW-0378">Hydrolase</keyword>
<sequence length="829" mass="91844">MKFKIKNDTAAVKEDQVDPHRQMVSVAVALPVHDIFTYSVPDHLIPQACPGKRVLVPFGRRTVTGYLMGPATTMDPPEIKHILDVLDATPLFPETLIPFFRWIAAYYMHPLGQVISTALPAGLNLTDVAILTIGDAGRQAMRLPSLSPLEAIVLSALVQGPADIKQLQKTIGQPVSWALIHAMRQREWVRVDRQIRGRQIRPKSIRWATVSGTEAISDRLSRQRQRIRDILRTEGDLSLPALKARAGTTPALIREMEKAGQVRTYEQTIYRDPFGDPIEPDSPPRLTTEQAAAIKAMAPLLGRGFKTVLLAGVTGSGKTEVYLRMAETALDRGLRVLVLVPEIALISQTERRFRARFGETVAVLHSGLSRGERYDQWRRIAGGKATIAIGARSCIFAPFGEVGLIIVDEEHDASYKQEGGLSYNARDLAVVRARHHGALAILGSATPSLQSWHNVTVGKYETAMLSRRVNRQPLPAIQTVDLSHIRDERGIHRYITPQLQQAIGKTLDEGDQALVFLNRRGFAAFPVCADCGQAIRCNNCDISLTLHKRANAFRCHYCGFSRAAASNCPSCSSEKIRLLGVGTEKIEEALVQMFPQARVARMDRDTMSRKGSIVRLLKDLKHRRIDILVGTQMVAKGHDFPGITLVGVVCADLTLNFPDFRSGERTFQLLAQVAGRAGRGDKPGKVILQTFNPDHYSIVSAKEQDFKSFFNQEIGFRKALGYPPFSRMVAVRISGKNPKRTAGHAGALGEHCREMLARSGSGPGRIQVMGPIEAPLSRIANRYRWQILVKSPDPNGLHHFVHRLVRCHHGLPDARQIKVAIDVDPFFLM</sequence>
<feature type="binding site" evidence="12">
    <location>
        <position position="531"/>
    </location>
    <ligand>
        <name>Zn(2+)</name>
        <dbReference type="ChEBI" id="CHEBI:29105"/>
        <label>1</label>
    </ligand>
</feature>
<dbReference type="InterPro" id="IPR005259">
    <property type="entry name" value="PriA"/>
</dbReference>
<dbReference type="GO" id="GO:0005524">
    <property type="term" value="F:ATP binding"/>
    <property type="evidence" value="ECO:0007669"/>
    <property type="project" value="UniProtKB-UniRule"/>
</dbReference>
<feature type="binding site" evidence="12">
    <location>
        <position position="568"/>
    </location>
    <ligand>
        <name>Zn(2+)</name>
        <dbReference type="ChEBI" id="CHEBI:29105"/>
        <label>1</label>
    </ligand>
</feature>
<dbReference type="FunFam" id="3.40.1440.60:FF:000001">
    <property type="entry name" value="Primosomal protein N"/>
    <property type="match status" value="1"/>
</dbReference>
<comment type="cofactor">
    <cofactor evidence="12">
        <name>Zn(2+)</name>
        <dbReference type="ChEBI" id="CHEBI:29105"/>
    </cofactor>
    <text evidence="12">Binds 2 zinc ions per subunit.</text>
</comment>
<dbReference type="Pfam" id="PF17764">
    <property type="entry name" value="PriA_3primeBD"/>
    <property type="match status" value="1"/>
</dbReference>
<dbReference type="GO" id="GO:0006270">
    <property type="term" value="P:DNA replication initiation"/>
    <property type="evidence" value="ECO:0007669"/>
    <property type="project" value="TreeGrafter"/>
</dbReference>
<protein>
    <recommendedName>
        <fullName evidence="12">Replication restart protein PriA</fullName>
    </recommendedName>
    <alternativeName>
        <fullName evidence="12">ATP-dependent DNA helicase PriA</fullName>
        <ecNumber evidence="12">5.6.2.4</ecNumber>
    </alternativeName>
    <alternativeName>
        <fullName evidence="12">DNA 3'-5' helicase PriA</fullName>
    </alternativeName>
</protein>
<keyword evidence="10 12" id="KW-0413">Isomerase</keyword>
<dbReference type="InterPro" id="IPR041236">
    <property type="entry name" value="PriA_C"/>
</dbReference>
<dbReference type="GO" id="GO:0006269">
    <property type="term" value="P:DNA replication, synthesis of primer"/>
    <property type="evidence" value="ECO:0007669"/>
    <property type="project" value="UniProtKB-KW"/>
</dbReference>
<keyword evidence="1 12" id="KW-0639">Primosome</keyword>
<organism evidence="14 15">
    <name type="scientific">Desulfosarcina alkanivorans</name>
    <dbReference type="NCBI Taxonomy" id="571177"/>
    <lineage>
        <taxon>Bacteria</taxon>
        <taxon>Pseudomonadati</taxon>
        <taxon>Thermodesulfobacteriota</taxon>
        <taxon>Desulfobacteria</taxon>
        <taxon>Desulfobacterales</taxon>
        <taxon>Desulfosarcinaceae</taxon>
        <taxon>Desulfosarcina</taxon>
    </lineage>
</organism>
<dbReference type="PROSITE" id="PS51192">
    <property type="entry name" value="HELICASE_ATP_BIND_1"/>
    <property type="match status" value="1"/>
</dbReference>
<dbReference type="SUPFAM" id="SSF52540">
    <property type="entry name" value="P-loop containing nucleoside triphosphate hydrolases"/>
    <property type="match status" value="2"/>
</dbReference>
<dbReference type="InterPro" id="IPR001650">
    <property type="entry name" value="Helicase_C-like"/>
</dbReference>
<evidence type="ECO:0000256" key="4">
    <source>
        <dbReference type="ARBA" id="ARBA00022741"/>
    </source>
</evidence>
<keyword evidence="3 12" id="KW-0479">Metal-binding</keyword>
<comment type="catalytic activity">
    <reaction evidence="12">
        <text>Couples ATP hydrolysis with the unwinding of duplex DNA by translocating in the 3'-5' direction.</text>
        <dbReference type="EC" id="5.6.2.4"/>
    </reaction>
</comment>
<feature type="binding site" evidence="12">
    <location>
        <position position="555"/>
    </location>
    <ligand>
        <name>Zn(2+)</name>
        <dbReference type="ChEBI" id="CHEBI:29105"/>
        <label>2</label>
    </ligand>
</feature>
<comment type="similarity">
    <text evidence="12">Belongs to the helicase family. PriA subfamily.</text>
</comment>
<dbReference type="Pfam" id="PF00270">
    <property type="entry name" value="DEAD"/>
    <property type="match status" value="1"/>
</dbReference>
<dbReference type="GO" id="GO:0008270">
    <property type="term" value="F:zinc ion binding"/>
    <property type="evidence" value="ECO:0007669"/>
    <property type="project" value="UniProtKB-UniRule"/>
</dbReference>
<dbReference type="Pfam" id="PF18074">
    <property type="entry name" value="PriA_C"/>
    <property type="match status" value="1"/>
</dbReference>
<keyword evidence="8 12" id="KW-0067">ATP-binding</keyword>
<feature type="domain" description="Helicase ATP-binding" evidence="13">
    <location>
        <begin position="299"/>
        <end position="465"/>
    </location>
</feature>
<evidence type="ECO:0000256" key="12">
    <source>
        <dbReference type="HAMAP-Rule" id="MF_00983"/>
    </source>
</evidence>
<name>A0A5K7YVS3_9BACT</name>
<dbReference type="Proteomes" id="UP000427906">
    <property type="component" value="Chromosome"/>
</dbReference>
<evidence type="ECO:0000256" key="10">
    <source>
        <dbReference type="ARBA" id="ARBA00023235"/>
    </source>
</evidence>
<evidence type="ECO:0000256" key="8">
    <source>
        <dbReference type="ARBA" id="ARBA00022840"/>
    </source>
</evidence>
<evidence type="ECO:0000256" key="9">
    <source>
        <dbReference type="ARBA" id="ARBA00023125"/>
    </source>
</evidence>
<dbReference type="InterPro" id="IPR014001">
    <property type="entry name" value="Helicase_ATP-bd"/>
</dbReference>
<evidence type="ECO:0000256" key="1">
    <source>
        <dbReference type="ARBA" id="ARBA00022515"/>
    </source>
</evidence>
<accession>A0A5K7YVS3</accession>
<dbReference type="Gene3D" id="3.40.1440.60">
    <property type="entry name" value="PriA, 3(prime) DNA-binding domain"/>
    <property type="match status" value="1"/>
</dbReference>
<gene>
    <name evidence="12 14" type="primary">priA</name>
    <name evidence="14" type="ORF">DSCA_26970</name>
</gene>
<comment type="catalytic activity">
    <reaction evidence="11 12">
        <text>ATP + H2O = ADP + phosphate + H(+)</text>
        <dbReference type="Rhea" id="RHEA:13065"/>
        <dbReference type="ChEBI" id="CHEBI:15377"/>
        <dbReference type="ChEBI" id="CHEBI:15378"/>
        <dbReference type="ChEBI" id="CHEBI:30616"/>
        <dbReference type="ChEBI" id="CHEBI:43474"/>
        <dbReference type="ChEBI" id="CHEBI:456216"/>
        <dbReference type="EC" id="5.6.2.4"/>
    </reaction>
</comment>
<reference evidence="14 15" key="1">
    <citation type="submission" date="2019-11" db="EMBL/GenBank/DDBJ databases">
        <title>Comparative genomics of hydrocarbon-degrading Desulfosarcina strains.</title>
        <authorList>
            <person name="Watanabe M."/>
            <person name="Kojima H."/>
            <person name="Fukui M."/>
        </authorList>
    </citation>
    <scope>NUCLEOTIDE SEQUENCE [LARGE SCALE GENOMIC DNA]</scope>
    <source>
        <strain evidence="14 15">PL12</strain>
    </source>
</reference>
<dbReference type="NCBIfam" id="TIGR00595">
    <property type="entry name" value="priA"/>
    <property type="match status" value="1"/>
</dbReference>
<dbReference type="GO" id="GO:0043138">
    <property type="term" value="F:3'-5' DNA helicase activity"/>
    <property type="evidence" value="ECO:0007669"/>
    <property type="project" value="UniProtKB-EC"/>
</dbReference>
<dbReference type="CDD" id="cd18804">
    <property type="entry name" value="SF2_C_priA"/>
    <property type="match status" value="1"/>
</dbReference>
<dbReference type="EMBL" id="AP021874">
    <property type="protein sequence ID" value="BBO68767.1"/>
    <property type="molecule type" value="Genomic_DNA"/>
</dbReference>
<dbReference type="CDD" id="cd17929">
    <property type="entry name" value="DEXHc_priA"/>
    <property type="match status" value="1"/>
</dbReference>
<evidence type="ECO:0000313" key="14">
    <source>
        <dbReference type="EMBL" id="BBO68767.1"/>
    </source>
</evidence>
<keyword evidence="6 12" id="KW-0347">Helicase</keyword>
<comment type="subunit">
    <text evidence="12">Component of the replication restart primosome.</text>
</comment>
<dbReference type="InterPro" id="IPR041222">
    <property type="entry name" value="PriA_3primeBD"/>
</dbReference>